<dbReference type="InterPro" id="IPR050738">
    <property type="entry name" value="Sulfatase"/>
</dbReference>
<dbReference type="KEGG" id="sls:SLINC_5876"/>
<protein>
    <submittedName>
        <fullName evidence="2">Arylsulfatase</fullName>
    </submittedName>
</protein>
<organism evidence="2 3">
    <name type="scientific">Streptomyces lincolnensis</name>
    <dbReference type="NCBI Taxonomy" id="1915"/>
    <lineage>
        <taxon>Bacteria</taxon>
        <taxon>Bacillati</taxon>
        <taxon>Actinomycetota</taxon>
        <taxon>Actinomycetes</taxon>
        <taxon>Kitasatosporales</taxon>
        <taxon>Streptomycetaceae</taxon>
        <taxon>Streptomyces</taxon>
    </lineage>
</organism>
<comment type="similarity">
    <text evidence="1">Belongs to the sulfatase family.</text>
</comment>
<dbReference type="InterPro" id="IPR000917">
    <property type="entry name" value="Sulfatase_N"/>
</dbReference>
<gene>
    <name evidence="2" type="ORF">SLINC_5876</name>
</gene>
<keyword evidence="3" id="KW-1185">Reference proteome</keyword>
<dbReference type="GO" id="GO:0004065">
    <property type="term" value="F:arylsulfatase activity"/>
    <property type="evidence" value="ECO:0007669"/>
    <property type="project" value="TreeGrafter"/>
</dbReference>
<dbReference type="Gene3D" id="3.40.720.10">
    <property type="entry name" value="Alkaline Phosphatase, subunit A"/>
    <property type="match status" value="1"/>
</dbReference>
<dbReference type="SUPFAM" id="SSF53649">
    <property type="entry name" value="Alkaline phosphatase-like"/>
    <property type="match status" value="1"/>
</dbReference>
<sequence>MVRTGISCPRQERASIHDREETGARIAARIRAAKTRAEVSAALNHYDGGSVAKYTQMVESLDAAVGEVLAALRRSGQEENTLVLFASDNGGERWSYLWPLSGEKFVLQEGGIRVPTIVRRPARIDGHQVSHEPNFSPDWTATLLQLGGARPDPAYPLDGTSLTGYLLRGEELPERDLFWRVRANRALRRGRWKYYQDSAGKDHLKKAWERIAGGLLPCPPP</sequence>
<dbReference type="PATRIC" id="fig|1915.4.peg.6510"/>
<dbReference type="PANTHER" id="PTHR42693">
    <property type="entry name" value="ARYLSULFATASE FAMILY MEMBER"/>
    <property type="match status" value="1"/>
</dbReference>
<evidence type="ECO:0000313" key="3">
    <source>
        <dbReference type="Proteomes" id="UP000092598"/>
    </source>
</evidence>
<proteinExistence type="inferred from homology"/>
<evidence type="ECO:0000256" key="1">
    <source>
        <dbReference type="ARBA" id="ARBA00008779"/>
    </source>
</evidence>
<dbReference type="Pfam" id="PF00884">
    <property type="entry name" value="Sulfatase"/>
    <property type="match status" value="1"/>
</dbReference>
<name>A0A1B1MHL1_STRLN</name>
<accession>A0A1B1MHL1</accession>
<dbReference type="InterPro" id="IPR017850">
    <property type="entry name" value="Alkaline_phosphatase_core_sf"/>
</dbReference>
<evidence type="ECO:0000313" key="2">
    <source>
        <dbReference type="EMBL" id="ANS68100.1"/>
    </source>
</evidence>
<dbReference type="STRING" id="1915.SLINC_5876"/>
<dbReference type="EMBL" id="CP016438">
    <property type="protein sequence ID" value="ANS68100.1"/>
    <property type="molecule type" value="Genomic_DNA"/>
</dbReference>
<dbReference type="PANTHER" id="PTHR42693:SF33">
    <property type="entry name" value="ARYLSULFATASE"/>
    <property type="match status" value="1"/>
</dbReference>
<reference evidence="2 3" key="1">
    <citation type="submission" date="2016-07" db="EMBL/GenBank/DDBJ databases">
        <title>Enhancement of antibiotic productionsby engineered nitrateutilization in actinobacteria.</title>
        <authorList>
            <person name="Meng S.C."/>
        </authorList>
    </citation>
    <scope>NUCLEOTIDE SEQUENCE [LARGE SCALE GENOMIC DNA]</scope>
    <source>
        <strain evidence="2 3">NRRL 2936</strain>
    </source>
</reference>
<dbReference type="AlphaFoldDB" id="A0A1B1MHL1"/>
<dbReference type="Proteomes" id="UP000092598">
    <property type="component" value="Chromosome"/>
</dbReference>